<keyword evidence="1" id="KW-1133">Transmembrane helix</keyword>
<dbReference type="Pfam" id="PF05170">
    <property type="entry name" value="AsmA"/>
    <property type="match status" value="2"/>
</dbReference>
<feature type="domain" description="AsmA" evidence="2">
    <location>
        <begin position="1"/>
        <end position="210"/>
    </location>
</feature>
<protein>
    <submittedName>
        <fullName evidence="3">AsmA family protein</fullName>
    </submittedName>
</protein>
<dbReference type="Proteomes" id="UP000809910">
    <property type="component" value="Unassembled WGS sequence"/>
</dbReference>
<organism evidence="3 4">
    <name type="scientific">Legionella bononiensis</name>
    <dbReference type="NCBI Taxonomy" id="2793102"/>
    <lineage>
        <taxon>Bacteria</taxon>
        <taxon>Pseudomonadati</taxon>
        <taxon>Pseudomonadota</taxon>
        <taxon>Gammaproteobacteria</taxon>
        <taxon>Legionellales</taxon>
        <taxon>Legionellaceae</taxon>
        <taxon>Legionella</taxon>
    </lineage>
</organism>
<keyword evidence="1" id="KW-0812">Transmembrane</keyword>
<reference evidence="3 4" key="1">
    <citation type="submission" date="2020-12" db="EMBL/GenBank/DDBJ databases">
        <title>WGS of Legionella: environmental sample.</title>
        <authorList>
            <person name="Cristino S."/>
            <person name="Girolamini L."/>
            <person name="Salaris S."/>
            <person name="Pascale M.R."/>
            <person name="Mazzotta M."/>
            <person name="Orsini M."/>
            <person name="Grottola A."/>
        </authorList>
    </citation>
    <scope>NUCLEOTIDE SEQUENCE [LARGE SCALE GENOMIC DNA]</scope>
    <source>
        <strain evidence="3 4">30cs62</strain>
    </source>
</reference>
<accession>A0ABS1W8C5</accession>
<comment type="caution">
    <text evidence="3">The sequence shown here is derived from an EMBL/GenBank/DDBJ whole genome shotgun (WGS) entry which is preliminary data.</text>
</comment>
<evidence type="ECO:0000256" key="1">
    <source>
        <dbReference type="SAM" id="Phobius"/>
    </source>
</evidence>
<dbReference type="InterPro" id="IPR007844">
    <property type="entry name" value="AsmA"/>
</dbReference>
<dbReference type="InterPro" id="IPR052894">
    <property type="entry name" value="AsmA-related"/>
</dbReference>
<keyword evidence="1" id="KW-0472">Membrane</keyword>
<feature type="domain" description="AsmA" evidence="2">
    <location>
        <begin position="233"/>
        <end position="372"/>
    </location>
</feature>
<evidence type="ECO:0000313" key="3">
    <source>
        <dbReference type="EMBL" id="MBL7525619.1"/>
    </source>
</evidence>
<name>A0ABS1W8C5_9GAMM</name>
<dbReference type="RefSeq" id="WP_203109659.1">
    <property type="nucleotide sequence ID" value="NZ_JADOBG010000011.1"/>
</dbReference>
<proteinExistence type="predicted"/>
<evidence type="ECO:0000313" key="4">
    <source>
        <dbReference type="Proteomes" id="UP000809910"/>
    </source>
</evidence>
<sequence>MKLLGKTILAAIVLILLAFITLWILAKNIKPETIKQLVSNQITALTHKKSQINGDIYWQVFPRPGLKFSKIQIGDEKSRENYFLSADTMLLNLQITPLLKGNFVFSEINVDGLKLQINQDIPQATQSPTAITPNKKELSSHQFAIQSLSVNHGQLIINNNGRSTVFKNIQIGIEQFNIQKSPFPVQIKARLTEAAPVSIAKANINFKGRLSLAPSFLNELHNGIDNSSIEGQLFIQNILLNQFAISKLNTTLKTHKTGISFNPLTLSLYGGESIGDMDYTLANQECSLNQTATNLDGKQLMTALIGHEAISGNLDYSIHATVPLNKQGLDNINGKGTITIKDGELYNINLNQMISNIKEQLDNLMKGAPSKLPKTLQLSGWEKSGSGNTPFKLANIQYLIHNEHITSESLLLQTDKLQVNGEGNINLSTHELNAKLKAVLNSNSTDSSMQKVQQALGGYFPLNVSGTIEHPLVLPDIKIINPLLSHLLIKTTLEQPLKKIEGTLKEFIR</sequence>
<dbReference type="EMBL" id="JADWVN010000006">
    <property type="protein sequence ID" value="MBL7525619.1"/>
    <property type="molecule type" value="Genomic_DNA"/>
</dbReference>
<evidence type="ECO:0000259" key="2">
    <source>
        <dbReference type="Pfam" id="PF05170"/>
    </source>
</evidence>
<dbReference type="PANTHER" id="PTHR30441">
    <property type="entry name" value="DUF748 DOMAIN-CONTAINING PROTEIN"/>
    <property type="match status" value="1"/>
</dbReference>
<feature type="transmembrane region" description="Helical" evidence="1">
    <location>
        <begin position="7"/>
        <end position="26"/>
    </location>
</feature>
<gene>
    <name evidence="3" type="ORF">I5282_03400</name>
</gene>
<keyword evidence="4" id="KW-1185">Reference proteome</keyword>
<dbReference type="PANTHER" id="PTHR30441:SF4">
    <property type="entry name" value="PROTEIN ASMA"/>
    <property type="match status" value="1"/>
</dbReference>